<dbReference type="Proteomes" id="UP000807504">
    <property type="component" value="Unassembled WGS sequence"/>
</dbReference>
<keyword evidence="2" id="KW-1185">Reference proteome</keyword>
<dbReference type="PROSITE" id="PS00141">
    <property type="entry name" value="ASP_PROTEASE"/>
    <property type="match status" value="1"/>
</dbReference>
<protein>
    <submittedName>
        <fullName evidence="1">Uncharacterized protein</fullName>
    </submittedName>
</protein>
<reference evidence="1" key="2">
    <citation type="submission" date="2020-06" db="EMBL/GenBank/DDBJ databases">
        <authorList>
            <person name="Sheffer M."/>
        </authorList>
    </citation>
    <scope>NUCLEOTIDE SEQUENCE</scope>
</reference>
<evidence type="ECO:0000313" key="2">
    <source>
        <dbReference type="Proteomes" id="UP000807504"/>
    </source>
</evidence>
<dbReference type="Gene3D" id="2.40.70.10">
    <property type="entry name" value="Acid Proteases"/>
    <property type="match status" value="1"/>
</dbReference>
<organism evidence="1 2">
    <name type="scientific">Argiope bruennichi</name>
    <name type="common">Wasp spider</name>
    <name type="synonym">Aranea bruennichi</name>
    <dbReference type="NCBI Taxonomy" id="94029"/>
    <lineage>
        <taxon>Eukaryota</taxon>
        <taxon>Metazoa</taxon>
        <taxon>Ecdysozoa</taxon>
        <taxon>Arthropoda</taxon>
        <taxon>Chelicerata</taxon>
        <taxon>Arachnida</taxon>
        <taxon>Araneae</taxon>
        <taxon>Araneomorphae</taxon>
        <taxon>Entelegynae</taxon>
        <taxon>Araneoidea</taxon>
        <taxon>Araneidae</taxon>
        <taxon>Argiope</taxon>
    </lineage>
</organism>
<dbReference type="SUPFAM" id="SSF50630">
    <property type="entry name" value="Acid proteases"/>
    <property type="match status" value="1"/>
</dbReference>
<gene>
    <name evidence="1" type="ORF">HNY73_011096</name>
</gene>
<dbReference type="GO" id="GO:0004190">
    <property type="term" value="F:aspartic-type endopeptidase activity"/>
    <property type="evidence" value="ECO:0007669"/>
    <property type="project" value="InterPro"/>
</dbReference>
<comment type="caution">
    <text evidence="1">The sequence shown here is derived from an EMBL/GenBank/DDBJ whole genome shotgun (WGS) entry which is preliminary data.</text>
</comment>
<accession>A0A8T0F5I6</accession>
<proteinExistence type="predicted"/>
<dbReference type="CDD" id="cd00303">
    <property type="entry name" value="retropepsin_like"/>
    <property type="match status" value="1"/>
</dbReference>
<reference evidence="1" key="1">
    <citation type="journal article" date="2020" name="bioRxiv">
        <title>Chromosome-level reference genome of the European wasp spider Argiope bruennichi: a resource for studies on range expansion and evolutionary adaptation.</title>
        <authorList>
            <person name="Sheffer M.M."/>
            <person name="Hoppe A."/>
            <person name="Krehenwinkel H."/>
            <person name="Uhl G."/>
            <person name="Kuss A.W."/>
            <person name="Jensen L."/>
            <person name="Jensen C."/>
            <person name="Gillespie R.G."/>
            <person name="Hoff K.J."/>
            <person name="Prost S."/>
        </authorList>
    </citation>
    <scope>NUCLEOTIDE SEQUENCE</scope>
</reference>
<dbReference type="GO" id="GO:0006508">
    <property type="term" value="P:proteolysis"/>
    <property type="evidence" value="ECO:0007669"/>
    <property type="project" value="InterPro"/>
</dbReference>
<dbReference type="InterPro" id="IPR021109">
    <property type="entry name" value="Peptidase_aspartic_dom_sf"/>
</dbReference>
<dbReference type="InterPro" id="IPR001969">
    <property type="entry name" value="Aspartic_peptidase_AS"/>
</dbReference>
<dbReference type="AlphaFoldDB" id="A0A8T0F5I6"/>
<dbReference type="Pfam" id="PF13650">
    <property type="entry name" value="Asp_protease_2"/>
    <property type="match status" value="1"/>
</dbReference>
<evidence type="ECO:0000313" key="1">
    <source>
        <dbReference type="EMBL" id="KAF8785578.1"/>
    </source>
</evidence>
<dbReference type="EMBL" id="JABXBU010000030">
    <property type="protein sequence ID" value="KAF8785578.1"/>
    <property type="molecule type" value="Genomic_DNA"/>
</dbReference>
<sequence>MSGNNIEVLVDNEPVPALVDSGVSFSIISEKYRRLLKKVLFPTTNNVLLKVADGNYMRPVGKMYASSRNQWPTSSFRIFVLPQCSHDIILGWDFWGTSKAVIDSSSSELLFQDVIEKFQTLAVYSRWKTIQCLLVLSERLMSWA</sequence>
<name>A0A8T0F5I6_ARGBR</name>